<dbReference type="EMBL" id="CM016558">
    <property type="protein sequence ID" value="TKW06857.1"/>
    <property type="molecule type" value="Genomic_DNA"/>
</dbReference>
<evidence type="ECO:0000313" key="2">
    <source>
        <dbReference type="EMBL" id="TKW06857.1"/>
    </source>
</evidence>
<feature type="region of interest" description="Disordered" evidence="1">
    <location>
        <begin position="1"/>
        <end position="31"/>
    </location>
</feature>
<gene>
    <name evidence="2" type="ORF">SEVIR_7G268050v2</name>
</gene>
<feature type="compositionally biased region" description="Low complexity" evidence="1">
    <location>
        <begin position="17"/>
        <end position="31"/>
    </location>
</feature>
<accession>A0A4U6U9A0</accession>
<protein>
    <submittedName>
        <fullName evidence="2">Uncharacterized protein</fullName>
    </submittedName>
</protein>
<organism evidence="2 3">
    <name type="scientific">Setaria viridis</name>
    <name type="common">Green bristlegrass</name>
    <name type="synonym">Setaria italica subsp. viridis</name>
    <dbReference type="NCBI Taxonomy" id="4556"/>
    <lineage>
        <taxon>Eukaryota</taxon>
        <taxon>Viridiplantae</taxon>
        <taxon>Streptophyta</taxon>
        <taxon>Embryophyta</taxon>
        <taxon>Tracheophyta</taxon>
        <taxon>Spermatophyta</taxon>
        <taxon>Magnoliopsida</taxon>
        <taxon>Liliopsida</taxon>
        <taxon>Poales</taxon>
        <taxon>Poaceae</taxon>
        <taxon>PACMAD clade</taxon>
        <taxon>Panicoideae</taxon>
        <taxon>Panicodae</taxon>
        <taxon>Paniceae</taxon>
        <taxon>Cenchrinae</taxon>
        <taxon>Setaria</taxon>
    </lineage>
</organism>
<dbReference type="AlphaFoldDB" id="A0A4U6U9A0"/>
<evidence type="ECO:0000256" key="1">
    <source>
        <dbReference type="SAM" id="MobiDB-lite"/>
    </source>
</evidence>
<keyword evidence="3" id="KW-1185">Reference proteome</keyword>
<sequence>MVDSGGHGGATAVRSNPLMPGSGAPAGGSLVPGVGPSVLRADGRRLPEGWWRRADLLVDEGSDLCGWLPDPCADMVDSPGSGVEAARAASGQAMRGVFPSWLLLLPAVGLWRRQKQLGSVPGFHVRARRPDLATPCGAPVAHDDVWAGSAPRPKHRQYSVA</sequence>
<dbReference type="Proteomes" id="UP000298652">
    <property type="component" value="Chromosome 7"/>
</dbReference>
<dbReference type="Gramene" id="TKW06857">
    <property type="protein sequence ID" value="TKW06857"/>
    <property type="gene ID" value="SEVIR_7G268050v2"/>
</dbReference>
<reference evidence="2" key="1">
    <citation type="submission" date="2019-03" db="EMBL/GenBank/DDBJ databases">
        <title>WGS assembly of Setaria viridis.</title>
        <authorList>
            <person name="Huang P."/>
            <person name="Jenkins J."/>
            <person name="Grimwood J."/>
            <person name="Barry K."/>
            <person name="Healey A."/>
            <person name="Mamidi S."/>
            <person name="Sreedasyam A."/>
            <person name="Shu S."/>
            <person name="Feldman M."/>
            <person name="Wu J."/>
            <person name="Yu Y."/>
            <person name="Chen C."/>
            <person name="Johnson J."/>
            <person name="Rokhsar D."/>
            <person name="Baxter I."/>
            <person name="Schmutz J."/>
            <person name="Brutnell T."/>
            <person name="Kellogg E."/>
        </authorList>
    </citation>
    <scope>NUCLEOTIDE SEQUENCE [LARGE SCALE GENOMIC DNA]</scope>
</reference>
<proteinExistence type="predicted"/>
<evidence type="ECO:0000313" key="3">
    <source>
        <dbReference type="Proteomes" id="UP000298652"/>
    </source>
</evidence>
<name>A0A4U6U9A0_SETVI</name>